<reference evidence="2 3" key="1">
    <citation type="submission" date="2018-10" db="EMBL/GenBank/DDBJ databases">
        <authorList>
            <person name="Criscuolo A."/>
        </authorList>
    </citation>
    <scope>NUCLEOTIDE SEQUENCE [LARGE SCALE GENOMIC DNA]</scope>
    <source>
        <strain evidence="2">DnA1</strain>
    </source>
</reference>
<accession>A0A3P4BB72</accession>
<proteinExistence type="predicted"/>
<dbReference type="RefSeq" id="WP_116802400.1">
    <property type="nucleotide sequence ID" value="NZ_UWPJ01000039.1"/>
</dbReference>
<dbReference type="EMBL" id="UWPJ01000039">
    <property type="protein sequence ID" value="VCU72375.1"/>
    <property type="molecule type" value="Genomic_DNA"/>
</dbReference>
<evidence type="ECO:0000313" key="2">
    <source>
        <dbReference type="EMBL" id="VCU72375.1"/>
    </source>
</evidence>
<evidence type="ECO:0000256" key="1">
    <source>
        <dbReference type="SAM" id="MobiDB-lite"/>
    </source>
</evidence>
<keyword evidence="3" id="KW-1185">Reference proteome</keyword>
<evidence type="ECO:0000313" key="3">
    <source>
        <dbReference type="Proteomes" id="UP000277294"/>
    </source>
</evidence>
<dbReference type="AlphaFoldDB" id="A0A3P4BB72"/>
<dbReference type="Proteomes" id="UP000277294">
    <property type="component" value="Unassembled WGS sequence"/>
</dbReference>
<gene>
    <name evidence="2" type="ORF">PIGHUM_04474</name>
</gene>
<protein>
    <submittedName>
        <fullName evidence="2">Uncharacterized protein</fullName>
    </submittedName>
</protein>
<organism evidence="2 3">
    <name type="scientific">Pigmentiphaga humi</name>
    <dbReference type="NCBI Taxonomy" id="2478468"/>
    <lineage>
        <taxon>Bacteria</taxon>
        <taxon>Pseudomonadati</taxon>
        <taxon>Pseudomonadota</taxon>
        <taxon>Betaproteobacteria</taxon>
        <taxon>Burkholderiales</taxon>
        <taxon>Alcaligenaceae</taxon>
        <taxon>Pigmentiphaga</taxon>
    </lineage>
</organism>
<feature type="region of interest" description="Disordered" evidence="1">
    <location>
        <begin position="166"/>
        <end position="193"/>
    </location>
</feature>
<feature type="compositionally biased region" description="Low complexity" evidence="1">
    <location>
        <begin position="184"/>
        <end position="193"/>
    </location>
</feature>
<sequence length="193" mass="20784">MLTNVPAAINRMARNVVMNHPNSFNCQVFRKGVTRTAPDNMGGAPTMGGLGVLDSMDEEKYEYQFLGNGHALPAEGFSPAPMTKRGDANIGANDEFLFMVEPEHPSGHEEWFDLRSHDVVYLLLGLEASAPMLAFEVVAIETTSNIPPYTTRYVMNRRDDLHIPAGALVDEGDSGDQETPPPGGDDVPPGGGG</sequence>
<name>A0A3P4BB72_9BURK</name>
<dbReference type="OrthoDB" id="5574338at2"/>